<gene>
    <name evidence="1" type="ORF">CQA66_00010</name>
</gene>
<evidence type="ECO:0000313" key="2">
    <source>
        <dbReference type="Proteomes" id="UP000256424"/>
    </source>
</evidence>
<dbReference type="OrthoDB" id="5325915at2"/>
<sequence>MTLVIENANENLKKAIQAIVKLSDAKVKVKQTSKLSSRKKPSWLKEAKDMQKNPKNYKTYTDVDMMFKDILQ</sequence>
<dbReference type="Proteomes" id="UP000256424">
    <property type="component" value="Unassembled WGS sequence"/>
</dbReference>
<name>A0A3D8J8L2_9HELI</name>
<dbReference type="AlphaFoldDB" id="A0A3D8J8L2"/>
<dbReference type="RefSeq" id="WP_104763730.1">
    <property type="nucleotide sequence ID" value="NZ_FZPM01000030.1"/>
</dbReference>
<accession>A0A3D8J8L2</accession>
<comment type="caution">
    <text evidence="1">The sequence shown here is derived from an EMBL/GenBank/DDBJ whole genome shotgun (WGS) entry which is preliminary data.</text>
</comment>
<organism evidence="1 2">
    <name type="scientific">Helicobacter aurati</name>
    <dbReference type="NCBI Taxonomy" id="137778"/>
    <lineage>
        <taxon>Bacteria</taxon>
        <taxon>Pseudomonadati</taxon>
        <taxon>Campylobacterota</taxon>
        <taxon>Epsilonproteobacteria</taxon>
        <taxon>Campylobacterales</taxon>
        <taxon>Helicobacteraceae</taxon>
        <taxon>Helicobacter</taxon>
    </lineage>
</organism>
<reference evidence="1 2" key="1">
    <citation type="submission" date="2018-04" db="EMBL/GenBank/DDBJ databases">
        <title>Novel Campyloabacter and Helicobacter Species and Strains.</title>
        <authorList>
            <person name="Mannion A.J."/>
            <person name="Shen Z."/>
            <person name="Fox J.G."/>
        </authorList>
    </citation>
    <scope>NUCLEOTIDE SEQUENCE [LARGE SCALE GENOMIC DNA]</scope>
    <source>
        <strain evidence="1 2">MIT 97-5075</strain>
    </source>
</reference>
<dbReference type="EMBL" id="NXLW01000001">
    <property type="protein sequence ID" value="RDU73620.1"/>
    <property type="molecule type" value="Genomic_DNA"/>
</dbReference>
<keyword evidence="2" id="KW-1185">Reference proteome</keyword>
<proteinExistence type="predicted"/>
<evidence type="ECO:0000313" key="1">
    <source>
        <dbReference type="EMBL" id="RDU73620.1"/>
    </source>
</evidence>
<protein>
    <submittedName>
        <fullName evidence="1">Uncharacterized protein</fullName>
    </submittedName>
</protein>